<dbReference type="AlphaFoldDB" id="A0A0S4TCD9"/>
<evidence type="ECO:0000313" key="3">
    <source>
        <dbReference type="EMBL" id="CUV04661.1"/>
    </source>
</evidence>
<dbReference type="Proteomes" id="UP001429100">
    <property type="component" value="Unassembled WGS sequence"/>
</dbReference>
<keyword evidence="2" id="KW-0732">Signal</keyword>
<proteinExistence type="predicted"/>
<dbReference type="Proteomes" id="UP000199752">
    <property type="component" value="Chromosome 2"/>
</dbReference>
<evidence type="ECO:0000313" key="4">
    <source>
        <dbReference type="EMBL" id="PPS95085.1"/>
    </source>
</evidence>
<name>A0A0S4TCD9_CRYHO</name>
<dbReference type="VEuPathDB" id="CryptoDB:GY17_00002258"/>
<dbReference type="OrthoDB" id="340163at2759"/>
<reference evidence="4 5" key="3">
    <citation type="submission" date="2017-10" db="EMBL/GenBank/DDBJ databases">
        <title>Consistent, comparative and evidence-based genome annotation and re-annotation for the closely-related species, Cryptosporidium parvum, C. hominis and C. tyzzeri.</title>
        <authorList>
            <person name="Baptista R.P."/>
            <person name="Li Y."/>
            <person name="Sateriale A."/>
            <person name="Striepen B."/>
            <person name="Kissinger J.C."/>
        </authorList>
    </citation>
    <scope>NUCLEOTIDE SEQUENCE [LARGE SCALE GENOMIC DNA]</scope>
    <source>
        <strain evidence="4">30976</strain>
    </source>
</reference>
<reference evidence="3" key="2">
    <citation type="submission" date="2015-08" db="EMBL/GenBank/DDBJ databases">
        <authorList>
            <person name="Babu N.S."/>
            <person name="Beckwith C.J."/>
            <person name="Beseler K.G."/>
            <person name="Brison A."/>
            <person name="Carone J.V."/>
            <person name="Caskin T.P."/>
            <person name="Diamond M."/>
            <person name="Durham M.E."/>
            <person name="Foxe J.M."/>
            <person name="Go M."/>
            <person name="Henderson B.A."/>
            <person name="Jones I.B."/>
            <person name="McGettigan J.A."/>
            <person name="Micheletti S.J."/>
            <person name="Nasrallah M.E."/>
            <person name="Ortiz D."/>
            <person name="Piller C.R."/>
            <person name="Privatt S.R."/>
            <person name="Schneider S.L."/>
            <person name="Sharp S."/>
            <person name="Smith T.C."/>
            <person name="Stanton J.D."/>
            <person name="Ullery H.E."/>
            <person name="Wilson R.J."/>
            <person name="Serrano M.G."/>
            <person name="Buck G."/>
            <person name="Lee V."/>
            <person name="Wang Y."/>
            <person name="Carvalho R."/>
            <person name="Voegtly L."/>
            <person name="Shi R."/>
            <person name="Duckworth R."/>
            <person name="Johnson A."/>
            <person name="Loviza R."/>
            <person name="Walstead R."/>
            <person name="Shah Z."/>
            <person name="Kiflezghi M."/>
            <person name="Wade K."/>
            <person name="Ball S.L."/>
            <person name="Bradley K.W."/>
            <person name="Asai D.J."/>
            <person name="Bowman C.A."/>
            <person name="Russell D.A."/>
            <person name="Pope W.H."/>
            <person name="Jacobs-Sera D."/>
            <person name="Hendrix R.W."/>
            <person name="Hatfull G.F."/>
        </authorList>
    </citation>
    <scope>NUCLEOTIDE SEQUENCE [LARGE SCALE GENOMIC DNA]</scope>
</reference>
<dbReference type="VEuPathDB" id="CryptoDB:ChTU502y2012_373g0055"/>
<sequence length="704" mass="81481">MKIETEISLFFSFLILLCEYSFSLGNIQNKFERFRTFNTNHDLLESHQNPSSKIQRTSEDIKYGINPLFEKPELDDRYSKYKKIYDRKNQNEKIKRKDQLRNQVEELLEDMDYVKQKQRYLEPEIPDKYFSFRGAEEHSIDDLDFEGLFDPEYGGRGRVLESYKITTNDIYKDESKPRKYEYAIGATLRDKRYDKHRKESNNEIVLVITPKNFFADKDGKLSLLPSLALKINNNSKLSTLIKMIHKLISYAYPDILIERIRHLETQNILNEAPKTAKLSSLKIKNGNEISVTFKNVPKDEKSDKYHQTQELPIEELPMTPIEKDIPELPELDIQENLDLSQGPSTQQSLETKVLKSEDDVLNDDEILEPNKAIENPLSKNYDFNVGDEYEKLKSDYFKNIRAGKIAIYNSDDEPPRQSNRKEHQFVLSDEGIDNDGQERAVEAEKIDINNSDGSYLGADINHCNYKVNFKQITLPVSNFTNEIERNNIKDILTLNVTFSELEPCNLETLISEVNKIAKSMGKNYSLVRMEHNASERELLALSKDNEKHHLLDLEITRGDEFNAFLILEKTQESDYSKNDIDKHDVEIISDLTEKQISIADCQIYMTIFVDSASLRDNINQSFSKKPLNKNRSLGKGGKKHLKPINICTQSYVPIKKVLEKIKIILKVDSNLNEIFICGDKIVDTCSSLPVSLIKSETCVLRFDS</sequence>
<accession>A0A0S4TCD9</accession>
<evidence type="ECO:0000256" key="1">
    <source>
        <dbReference type="SAM" id="Coils"/>
    </source>
</evidence>
<feature type="chain" id="PRO_5006627556" evidence="2">
    <location>
        <begin position="26"/>
        <end position="704"/>
    </location>
</feature>
<dbReference type="EMBL" id="JTAI01000039">
    <property type="protein sequence ID" value="PPS95085.1"/>
    <property type="molecule type" value="Genomic_DNA"/>
</dbReference>
<dbReference type="VEuPathDB" id="CryptoDB:CHUDEA2_3030"/>
<gene>
    <name evidence="3" type="ORF">CHUDEA2_3030</name>
    <name evidence="4" type="ORF">GY17_00002258</name>
</gene>
<feature type="coiled-coil region" evidence="1">
    <location>
        <begin position="87"/>
        <end position="117"/>
    </location>
</feature>
<dbReference type="EMBL" id="LN877948">
    <property type="protein sequence ID" value="CUV04661.1"/>
    <property type="molecule type" value="Genomic_DNA"/>
</dbReference>
<dbReference type="VEuPathDB" id="CryptoDB:Chro.20317"/>
<protein>
    <submittedName>
        <fullName evidence="3">Uncharacterized protein</fullName>
    </submittedName>
</protein>
<organism evidence="3">
    <name type="scientific">Cryptosporidium hominis</name>
    <dbReference type="NCBI Taxonomy" id="237895"/>
    <lineage>
        <taxon>Eukaryota</taxon>
        <taxon>Sar</taxon>
        <taxon>Alveolata</taxon>
        <taxon>Apicomplexa</taxon>
        <taxon>Conoidasida</taxon>
        <taxon>Coccidia</taxon>
        <taxon>Eucoccidiorida</taxon>
        <taxon>Eimeriorina</taxon>
        <taxon>Cryptosporidiidae</taxon>
        <taxon>Cryptosporidium</taxon>
    </lineage>
</organism>
<evidence type="ECO:0000313" key="5">
    <source>
        <dbReference type="Proteomes" id="UP001429100"/>
    </source>
</evidence>
<evidence type="ECO:0000256" key="2">
    <source>
        <dbReference type="SAM" id="SignalP"/>
    </source>
</evidence>
<keyword evidence="1" id="KW-0175">Coiled coil</keyword>
<reference evidence="4 5" key="1">
    <citation type="submission" date="2014-11" db="EMBL/GenBank/DDBJ databases">
        <title>Comparative genomic analysis of Cryptosporidium hominis reveals occurrence of genetic recombination in virulent subtypes.</title>
        <authorList>
            <person name="Guo Y."/>
            <person name="Tang K."/>
            <person name="Frace M."/>
            <person name="Li N."/>
            <person name="Roellig D.M."/>
            <person name="Sammons S."/>
            <person name="Knipe K."/>
            <person name="Rowe L."/>
            <person name="Feng Y."/>
            <person name="Xiao L."/>
        </authorList>
    </citation>
    <scope>NUCLEOTIDE SEQUENCE [LARGE SCALE GENOMIC DNA]</scope>
    <source>
        <strain evidence="4">30976</strain>
    </source>
</reference>
<keyword evidence="5" id="KW-1185">Reference proteome</keyword>
<dbReference type="VEuPathDB" id="CryptoDB:Chro.20316"/>
<feature type="signal peptide" evidence="2">
    <location>
        <begin position="1"/>
        <end position="25"/>
    </location>
</feature>